<dbReference type="Pfam" id="PF00691">
    <property type="entry name" value="OmpA"/>
    <property type="match status" value="1"/>
</dbReference>
<evidence type="ECO:0000259" key="5">
    <source>
        <dbReference type="PROSITE" id="PS51123"/>
    </source>
</evidence>
<protein>
    <submittedName>
        <fullName evidence="6">OmpA family protein</fullName>
    </submittedName>
</protein>
<dbReference type="Proteomes" id="UP000239866">
    <property type="component" value="Unassembled WGS sequence"/>
</dbReference>
<keyword evidence="3" id="KW-0998">Cell outer membrane</keyword>
<dbReference type="CDD" id="cd07185">
    <property type="entry name" value="OmpA_C-like"/>
    <property type="match status" value="1"/>
</dbReference>
<evidence type="ECO:0000256" key="1">
    <source>
        <dbReference type="ARBA" id="ARBA00004442"/>
    </source>
</evidence>
<dbReference type="Gene3D" id="3.30.1330.60">
    <property type="entry name" value="OmpA-like domain"/>
    <property type="match status" value="1"/>
</dbReference>
<dbReference type="InterPro" id="IPR006664">
    <property type="entry name" value="OMP_bac"/>
</dbReference>
<sequence>MTVLVLDHPEMLAKAALLSAGTCGQLPEGVRRPHPTRFHYSFNKHILTDTDIEMLRRHARYLNSQPGLKLRLHGHTDNFGTDAYNRFLARRRINEVVRLLASEGVPDAAVEVCNWGSNRPLARPEDHAANRRIELEYFSQDLAKAL</sequence>
<evidence type="ECO:0000313" key="7">
    <source>
        <dbReference type="Proteomes" id="UP000239866"/>
    </source>
</evidence>
<gene>
    <name evidence="6" type="ORF">C7H09_15965</name>
</gene>
<dbReference type="PANTHER" id="PTHR30329">
    <property type="entry name" value="STATOR ELEMENT OF FLAGELLAR MOTOR COMPLEX"/>
    <property type="match status" value="1"/>
</dbReference>
<dbReference type="PRINTS" id="PR01021">
    <property type="entry name" value="OMPADOMAIN"/>
</dbReference>
<accession>A0A2T1K4V7</accession>
<feature type="domain" description="OmpA-like" evidence="5">
    <location>
        <begin position="27"/>
        <end position="141"/>
    </location>
</feature>
<dbReference type="GO" id="GO:0009279">
    <property type="term" value="C:cell outer membrane"/>
    <property type="evidence" value="ECO:0007669"/>
    <property type="project" value="UniProtKB-SubCell"/>
</dbReference>
<evidence type="ECO:0000313" key="6">
    <source>
        <dbReference type="EMBL" id="PSF05100.1"/>
    </source>
</evidence>
<reference evidence="6 7" key="1">
    <citation type="submission" date="2018-03" db="EMBL/GenBank/DDBJ databases">
        <title>Marinobacter brunus sp. nov., a marine bacterium of Gamma-proteobacteria isolated from the surface seawater of the South China Sea.</title>
        <authorList>
            <person name="Cheng H."/>
            <person name="Wu Y.-H."/>
            <person name="Xamxidin M."/>
            <person name="Xu X.-W."/>
        </authorList>
    </citation>
    <scope>NUCLEOTIDE SEQUENCE [LARGE SCALE GENOMIC DNA]</scope>
    <source>
        <strain evidence="6 7">NH169-3</strain>
    </source>
</reference>
<dbReference type="SUPFAM" id="SSF103088">
    <property type="entry name" value="OmpA-like"/>
    <property type="match status" value="1"/>
</dbReference>
<proteinExistence type="predicted"/>
<dbReference type="PROSITE" id="PS51123">
    <property type="entry name" value="OMPA_2"/>
    <property type="match status" value="1"/>
</dbReference>
<dbReference type="InterPro" id="IPR006665">
    <property type="entry name" value="OmpA-like"/>
</dbReference>
<comment type="subcellular location">
    <subcellularLocation>
        <location evidence="1">Cell outer membrane</location>
    </subcellularLocation>
</comment>
<dbReference type="RefSeq" id="WP_106764537.1">
    <property type="nucleotide sequence ID" value="NZ_PXNP01000104.1"/>
</dbReference>
<keyword evidence="7" id="KW-1185">Reference proteome</keyword>
<dbReference type="OrthoDB" id="6199125at2"/>
<dbReference type="InterPro" id="IPR036737">
    <property type="entry name" value="OmpA-like_sf"/>
</dbReference>
<organism evidence="6 7">
    <name type="scientific">Marinobacter fuscus</name>
    <dbReference type="NCBI Taxonomy" id="2109942"/>
    <lineage>
        <taxon>Bacteria</taxon>
        <taxon>Pseudomonadati</taxon>
        <taxon>Pseudomonadota</taxon>
        <taxon>Gammaproteobacteria</taxon>
        <taxon>Pseudomonadales</taxon>
        <taxon>Marinobacteraceae</taxon>
        <taxon>Marinobacter</taxon>
    </lineage>
</organism>
<dbReference type="InterPro" id="IPR050330">
    <property type="entry name" value="Bact_OuterMem_StrucFunc"/>
</dbReference>
<name>A0A2T1K4V7_9GAMM</name>
<evidence type="ECO:0000256" key="2">
    <source>
        <dbReference type="ARBA" id="ARBA00023136"/>
    </source>
</evidence>
<evidence type="ECO:0000256" key="3">
    <source>
        <dbReference type="ARBA" id="ARBA00023237"/>
    </source>
</evidence>
<dbReference type="PANTHER" id="PTHR30329:SF21">
    <property type="entry name" value="LIPOPROTEIN YIAD-RELATED"/>
    <property type="match status" value="1"/>
</dbReference>
<comment type="caution">
    <text evidence="6">The sequence shown here is derived from an EMBL/GenBank/DDBJ whole genome shotgun (WGS) entry which is preliminary data.</text>
</comment>
<evidence type="ECO:0000256" key="4">
    <source>
        <dbReference type="PROSITE-ProRule" id="PRU00473"/>
    </source>
</evidence>
<dbReference type="AlphaFoldDB" id="A0A2T1K4V7"/>
<keyword evidence="2 4" id="KW-0472">Membrane</keyword>
<dbReference type="EMBL" id="PXNP01000104">
    <property type="protein sequence ID" value="PSF05100.1"/>
    <property type="molecule type" value="Genomic_DNA"/>
</dbReference>